<dbReference type="CDD" id="cd16442">
    <property type="entry name" value="BPL"/>
    <property type="match status" value="1"/>
</dbReference>
<evidence type="ECO:0000313" key="3">
    <source>
        <dbReference type="EMBL" id="MDR6534755.1"/>
    </source>
</evidence>
<dbReference type="NCBIfam" id="TIGR00121">
    <property type="entry name" value="birA_ligase"/>
    <property type="match status" value="1"/>
</dbReference>
<gene>
    <name evidence="3" type="ORF">J2739_000515</name>
</gene>
<reference evidence="3 4" key="1">
    <citation type="submission" date="2023-07" db="EMBL/GenBank/DDBJ databases">
        <title>Sorghum-associated microbial communities from plants grown in Nebraska, USA.</title>
        <authorList>
            <person name="Schachtman D."/>
        </authorList>
    </citation>
    <scope>NUCLEOTIDE SEQUENCE [LARGE SCALE GENOMIC DNA]</scope>
    <source>
        <strain evidence="3 4">DS1781</strain>
    </source>
</reference>
<dbReference type="Pfam" id="PF03099">
    <property type="entry name" value="BPL_LplA_LipB"/>
    <property type="match status" value="1"/>
</dbReference>
<dbReference type="EC" id="6.3.4.15" evidence="3"/>
<name>A0ABU1N8I5_9BURK</name>
<sequence>MAAPWFEEEIAAAVAPLLPGLAVEVVDEIDSTSSELMRRAREGRAQPVLLAARRQTAGRGRMGRAWQSAQDAGEPASLTFSLGLPLLPRDWSGLSLAVGVSVAESLDPSNEVRVALKWPNDLWVEDRKVGGILIETALPQDGTAERYLVIGIGINIGAREDTGMSTAPAWIAQWRPDATAPRLLREIVPPLVAHVLLFGDRGFVPFAERFAQRDILRGREVQLSDGTTGRCAGVGWGGELLVQTPAGMKTITSAEVSVRPTPSNG</sequence>
<evidence type="ECO:0000313" key="4">
    <source>
        <dbReference type="Proteomes" id="UP001184230"/>
    </source>
</evidence>
<organism evidence="3 4">
    <name type="scientific">Variovorax soli</name>
    <dbReference type="NCBI Taxonomy" id="376815"/>
    <lineage>
        <taxon>Bacteria</taxon>
        <taxon>Pseudomonadati</taxon>
        <taxon>Pseudomonadota</taxon>
        <taxon>Betaproteobacteria</taxon>
        <taxon>Burkholderiales</taxon>
        <taxon>Comamonadaceae</taxon>
        <taxon>Variovorax</taxon>
    </lineage>
</organism>
<comment type="caution">
    <text evidence="3">The sequence shown here is derived from an EMBL/GenBank/DDBJ whole genome shotgun (WGS) entry which is preliminary data.</text>
</comment>
<evidence type="ECO:0000259" key="2">
    <source>
        <dbReference type="PROSITE" id="PS51733"/>
    </source>
</evidence>
<proteinExistence type="predicted"/>
<dbReference type="InterPro" id="IPR004408">
    <property type="entry name" value="Biotin_CoA_COase_ligase"/>
</dbReference>
<dbReference type="PROSITE" id="PS51733">
    <property type="entry name" value="BPL_LPL_CATALYTIC"/>
    <property type="match status" value="1"/>
</dbReference>
<accession>A0ABU1N8I5</accession>
<dbReference type="PANTHER" id="PTHR12835">
    <property type="entry name" value="BIOTIN PROTEIN LIGASE"/>
    <property type="match status" value="1"/>
</dbReference>
<dbReference type="EMBL" id="JAVDRF010000001">
    <property type="protein sequence ID" value="MDR6534755.1"/>
    <property type="molecule type" value="Genomic_DNA"/>
</dbReference>
<dbReference type="Gene3D" id="3.30.930.10">
    <property type="entry name" value="Bira Bifunctional Protein, Domain 2"/>
    <property type="match status" value="1"/>
</dbReference>
<dbReference type="InterPro" id="IPR045864">
    <property type="entry name" value="aa-tRNA-synth_II/BPL/LPL"/>
</dbReference>
<evidence type="ECO:0000256" key="1">
    <source>
        <dbReference type="ARBA" id="ARBA00022598"/>
    </source>
</evidence>
<dbReference type="PANTHER" id="PTHR12835:SF5">
    <property type="entry name" value="BIOTIN--PROTEIN LIGASE"/>
    <property type="match status" value="1"/>
</dbReference>
<dbReference type="RefSeq" id="WP_309898198.1">
    <property type="nucleotide sequence ID" value="NZ_JAVDRF010000001.1"/>
</dbReference>
<keyword evidence="1 3" id="KW-0436">Ligase</keyword>
<dbReference type="InterPro" id="IPR004143">
    <property type="entry name" value="BPL_LPL_catalytic"/>
</dbReference>
<dbReference type="GO" id="GO:0004077">
    <property type="term" value="F:biotin--[biotin carboxyl-carrier protein] ligase activity"/>
    <property type="evidence" value="ECO:0007669"/>
    <property type="project" value="UniProtKB-EC"/>
</dbReference>
<dbReference type="Gene3D" id="2.30.30.100">
    <property type="match status" value="1"/>
</dbReference>
<dbReference type="SUPFAM" id="SSF55681">
    <property type="entry name" value="Class II aaRS and biotin synthetases"/>
    <property type="match status" value="1"/>
</dbReference>
<keyword evidence="4" id="KW-1185">Reference proteome</keyword>
<feature type="domain" description="BPL/LPL catalytic" evidence="2">
    <location>
        <begin position="8"/>
        <end position="199"/>
    </location>
</feature>
<protein>
    <submittedName>
        <fullName evidence="3">BirA family biotin operon repressor/biotin-[acetyl-CoA-carboxylase] ligase</fullName>
        <ecNumber evidence="3">6.3.4.15</ecNumber>
    </submittedName>
</protein>
<dbReference type="Proteomes" id="UP001184230">
    <property type="component" value="Unassembled WGS sequence"/>
</dbReference>